<comment type="caution">
    <text evidence="1">The sequence shown here is derived from an EMBL/GenBank/DDBJ whole genome shotgun (WGS) entry which is preliminary data.</text>
</comment>
<gene>
    <name evidence="1" type="ORF">QCA50_011183</name>
</gene>
<evidence type="ECO:0000313" key="1">
    <source>
        <dbReference type="EMBL" id="KAK7685837.1"/>
    </source>
</evidence>
<sequence>MPSTRKRKSKAACKCNNESESYYAKNTEARRQYQNRYNKIRRLTRRKLSKHELEALRQRKADELDGVLPVFENRICRRGAGRDPECTDKMEAAERKLSEELTSLKFQLAEQYARIPCFTKENWVDAYVKELQVLRKGELSRAWRWMRFNDELKGTHEWKLEVHSRRRTVAIYHQEIHLYEQGAHIPLLASRFKELVSGGCCVNKTEFRRVYRF</sequence>
<protein>
    <submittedName>
        <fullName evidence="1">Uncharacterized protein</fullName>
    </submittedName>
</protein>
<evidence type="ECO:0000313" key="2">
    <source>
        <dbReference type="Proteomes" id="UP001385951"/>
    </source>
</evidence>
<organism evidence="1 2">
    <name type="scientific">Cerrena zonata</name>
    <dbReference type="NCBI Taxonomy" id="2478898"/>
    <lineage>
        <taxon>Eukaryota</taxon>
        <taxon>Fungi</taxon>
        <taxon>Dikarya</taxon>
        <taxon>Basidiomycota</taxon>
        <taxon>Agaricomycotina</taxon>
        <taxon>Agaricomycetes</taxon>
        <taxon>Polyporales</taxon>
        <taxon>Cerrenaceae</taxon>
        <taxon>Cerrena</taxon>
    </lineage>
</organism>
<dbReference type="Proteomes" id="UP001385951">
    <property type="component" value="Unassembled WGS sequence"/>
</dbReference>
<proteinExistence type="predicted"/>
<dbReference type="AlphaFoldDB" id="A0AAW0G0D9"/>
<reference evidence="1 2" key="1">
    <citation type="submission" date="2022-09" db="EMBL/GenBank/DDBJ databases">
        <authorList>
            <person name="Palmer J.M."/>
        </authorList>
    </citation>
    <scope>NUCLEOTIDE SEQUENCE [LARGE SCALE GENOMIC DNA]</scope>
    <source>
        <strain evidence="1 2">DSM 7382</strain>
    </source>
</reference>
<name>A0AAW0G0D9_9APHY</name>
<keyword evidence="2" id="KW-1185">Reference proteome</keyword>
<dbReference type="EMBL" id="JASBNA010000019">
    <property type="protein sequence ID" value="KAK7685837.1"/>
    <property type="molecule type" value="Genomic_DNA"/>
</dbReference>
<accession>A0AAW0G0D9</accession>